<dbReference type="EMBL" id="CM009301">
    <property type="protein sequence ID" value="KAI9384822.1"/>
    <property type="molecule type" value="Genomic_DNA"/>
</dbReference>
<name>A0ACC0S6T2_POPTR</name>
<proteinExistence type="predicted"/>
<dbReference type="Proteomes" id="UP000006729">
    <property type="component" value="Chromosome 12"/>
</dbReference>
<reference evidence="1 2" key="1">
    <citation type="journal article" date="2006" name="Science">
        <title>The genome of black cottonwood, Populus trichocarpa (Torr. &amp; Gray).</title>
        <authorList>
            <person name="Tuskan G.A."/>
            <person name="Difazio S."/>
            <person name="Jansson S."/>
            <person name="Bohlmann J."/>
            <person name="Grigoriev I."/>
            <person name="Hellsten U."/>
            <person name="Putnam N."/>
            <person name="Ralph S."/>
            <person name="Rombauts S."/>
            <person name="Salamov A."/>
            <person name="Schein J."/>
            <person name="Sterck L."/>
            <person name="Aerts A."/>
            <person name="Bhalerao R.R."/>
            <person name="Bhalerao R.P."/>
            <person name="Blaudez D."/>
            <person name="Boerjan W."/>
            <person name="Brun A."/>
            <person name="Brunner A."/>
            <person name="Busov V."/>
            <person name="Campbell M."/>
            <person name="Carlson J."/>
            <person name="Chalot M."/>
            <person name="Chapman J."/>
            <person name="Chen G.L."/>
            <person name="Cooper D."/>
            <person name="Coutinho P.M."/>
            <person name="Couturier J."/>
            <person name="Covert S."/>
            <person name="Cronk Q."/>
            <person name="Cunningham R."/>
            <person name="Davis J."/>
            <person name="Degroeve S."/>
            <person name="Dejardin A."/>
            <person name="Depamphilis C."/>
            <person name="Detter J."/>
            <person name="Dirks B."/>
            <person name="Dubchak I."/>
            <person name="Duplessis S."/>
            <person name="Ehlting J."/>
            <person name="Ellis B."/>
            <person name="Gendler K."/>
            <person name="Goodstein D."/>
            <person name="Gribskov M."/>
            <person name="Grimwood J."/>
            <person name="Groover A."/>
            <person name="Gunter L."/>
            <person name="Hamberger B."/>
            <person name="Heinze B."/>
            <person name="Helariutta Y."/>
            <person name="Henrissat B."/>
            <person name="Holligan D."/>
            <person name="Holt R."/>
            <person name="Huang W."/>
            <person name="Islam-Faridi N."/>
            <person name="Jones S."/>
            <person name="Jones-Rhoades M."/>
            <person name="Jorgensen R."/>
            <person name="Joshi C."/>
            <person name="Kangasjarvi J."/>
            <person name="Karlsson J."/>
            <person name="Kelleher C."/>
            <person name="Kirkpatrick R."/>
            <person name="Kirst M."/>
            <person name="Kohler A."/>
            <person name="Kalluri U."/>
            <person name="Larimer F."/>
            <person name="Leebens-Mack J."/>
            <person name="Leple J.C."/>
            <person name="Locascio P."/>
            <person name="Lou Y."/>
            <person name="Lucas S."/>
            <person name="Martin F."/>
            <person name="Montanini B."/>
            <person name="Napoli C."/>
            <person name="Nelson D.R."/>
            <person name="Nelson C."/>
            <person name="Nieminen K."/>
            <person name="Nilsson O."/>
            <person name="Pereda V."/>
            <person name="Peter G."/>
            <person name="Philippe R."/>
            <person name="Pilate G."/>
            <person name="Poliakov A."/>
            <person name="Razumovskaya J."/>
            <person name="Richardson P."/>
            <person name="Rinaldi C."/>
            <person name="Ritland K."/>
            <person name="Rouze P."/>
            <person name="Ryaboy D."/>
            <person name="Schmutz J."/>
            <person name="Schrader J."/>
            <person name="Segerman B."/>
            <person name="Shin H."/>
            <person name="Siddiqui A."/>
            <person name="Sterky F."/>
            <person name="Terry A."/>
            <person name="Tsai C.J."/>
            <person name="Uberbacher E."/>
            <person name="Unneberg P."/>
            <person name="Vahala J."/>
            <person name="Wall K."/>
            <person name="Wessler S."/>
            <person name="Yang G."/>
            <person name="Yin T."/>
            <person name="Douglas C."/>
            <person name="Marra M."/>
            <person name="Sandberg G."/>
            <person name="Van de Peer Y."/>
            <person name="Rokhsar D."/>
        </authorList>
    </citation>
    <scope>NUCLEOTIDE SEQUENCE [LARGE SCALE GENOMIC DNA]</scope>
    <source>
        <strain evidence="2">cv. Nisqually</strain>
    </source>
</reference>
<organism evidence="1 2">
    <name type="scientific">Populus trichocarpa</name>
    <name type="common">Western balsam poplar</name>
    <name type="synonym">Populus balsamifera subsp. trichocarpa</name>
    <dbReference type="NCBI Taxonomy" id="3694"/>
    <lineage>
        <taxon>Eukaryota</taxon>
        <taxon>Viridiplantae</taxon>
        <taxon>Streptophyta</taxon>
        <taxon>Embryophyta</taxon>
        <taxon>Tracheophyta</taxon>
        <taxon>Spermatophyta</taxon>
        <taxon>Magnoliopsida</taxon>
        <taxon>eudicotyledons</taxon>
        <taxon>Gunneridae</taxon>
        <taxon>Pentapetalae</taxon>
        <taxon>rosids</taxon>
        <taxon>fabids</taxon>
        <taxon>Malpighiales</taxon>
        <taxon>Salicaceae</taxon>
        <taxon>Saliceae</taxon>
        <taxon>Populus</taxon>
    </lineage>
</organism>
<keyword evidence="2" id="KW-1185">Reference proteome</keyword>
<protein>
    <submittedName>
        <fullName evidence="1">Uncharacterized protein</fullName>
    </submittedName>
</protein>
<evidence type="ECO:0000313" key="1">
    <source>
        <dbReference type="EMBL" id="KAI9384822.1"/>
    </source>
</evidence>
<sequence length="304" mass="33741">MMNQATPHLGAESSLINNESSNRRRQPEMGTALTFEWKASTRMSQYMGRTKKALVSKQRHPITMDHQRGGPIFHISFPTGLPSPSRQQSPHTPISFPQQPTTTSEDQPLHSPLSPAVSASITDRARSPLRFLPQRPRQLQCCRSHRQQSKPGRTASSGSNHQTASTPSASSAVPARPRIHHRPAAPPKAEEKETKSMRQRRDEAGKRSGSEEKWRRSGKMKPIEKQRTRLKSICFVAFFGLLCRTTSLQKGRGREIVPDLPISWLVPAVHAPPAAVARWGTRRHCSSGSRGLPDTVSGCFGSLF</sequence>
<comment type="caution">
    <text evidence="1">The sequence shown here is derived from an EMBL/GenBank/DDBJ whole genome shotgun (WGS) entry which is preliminary data.</text>
</comment>
<gene>
    <name evidence="1" type="ORF">POPTR_012G116551v4</name>
</gene>
<accession>A0ACC0S6T2</accession>
<evidence type="ECO:0000313" key="2">
    <source>
        <dbReference type="Proteomes" id="UP000006729"/>
    </source>
</evidence>